<dbReference type="SUPFAM" id="SSF52047">
    <property type="entry name" value="RNI-like"/>
    <property type="match status" value="1"/>
</dbReference>
<comment type="caution">
    <text evidence="2">The sequence shown here is derived from an EMBL/GenBank/DDBJ whole genome shotgun (WGS) entry which is preliminary data.</text>
</comment>
<dbReference type="GeneID" id="83213362"/>
<evidence type="ECO:0000313" key="2">
    <source>
        <dbReference type="EMBL" id="KAJ8658267.1"/>
    </source>
</evidence>
<evidence type="ECO:0000313" key="3">
    <source>
        <dbReference type="Proteomes" id="UP001234581"/>
    </source>
</evidence>
<dbReference type="PANTHER" id="PTHR13318">
    <property type="entry name" value="PARTNER OF PAIRED, ISOFORM B-RELATED"/>
    <property type="match status" value="1"/>
</dbReference>
<dbReference type="GO" id="GO:0019005">
    <property type="term" value="C:SCF ubiquitin ligase complex"/>
    <property type="evidence" value="ECO:0007669"/>
    <property type="project" value="TreeGrafter"/>
</dbReference>
<dbReference type="Pfam" id="PF25372">
    <property type="entry name" value="DUF7885"/>
    <property type="match status" value="1"/>
</dbReference>
<dbReference type="Gene3D" id="3.80.10.10">
    <property type="entry name" value="Ribonuclease Inhibitor"/>
    <property type="match status" value="2"/>
</dbReference>
<evidence type="ECO:0000259" key="1">
    <source>
        <dbReference type="Pfam" id="PF25372"/>
    </source>
</evidence>
<dbReference type="Proteomes" id="UP001234581">
    <property type="component" value="Unassembled WGS sequence"/>
</dbReference>
<dbReference type="InterPro" id="IPR057207">
    <property type="entry name" value="FBXL15_LRR"/>
</dbReference>
<sequence>MDHRIGCIHRHQKDSHLVFRLPEVVNLIVQHLVKDYDTSSPSKSLFDWIYPCLFVNRLWHDCAARNMYRNLTFGQGQHDLNAFQNFVSILGQHTTTAPLQMSPASLAIGNKDDIPMIDPYQVDSSPPSNINENEVDDPRVSVYRRSVRHLTLYKVKDDSVTDKLTCLSKHVRRLEHLELYICEPIIDSAVQPFVMAGHLTYLSLAGSFQVTDKLIHAVAKHCSRLQHLDLRACSEISDDSISSVALHCPSLEHLNVGRIKERHRITSRSINLIAENTKVRVLGFAGCDLDDECMIRLAVHRNRFMERISVNNCHRLSNASIRAFAKHCTKLSVFEMKECHLIDDWDTVAQLVERKVLLTLCEQQNRACAQWAKTNGRIIRVKAPYK</sequence>
<accession>A0AAD7Y190</accession>
<dbReference type="GO" id="GO:0031146">
    <property type="term" value="P:SCF-dependent proteasomal ubiquitin-dependent protein catabolic process"/>
    <property type="evidence" value="ECO:0007669"/>
    <property type="project" value="TreeGrafter"/>
</dbReference>
<feature type="domain" description="F-box/LRR-repeat protein 15-like leucin rich repeat" evidence="1">
    <location>
        <begin position="170"/>
        <end position="364"/>
    </location>
</feature>
<keyword evidence="3" id="KW-1185">Reference proteome</keyword>
<dbReference type="InterPro" id="IPR006553">
    <property type="entry name" value="Leu-rich_rpt_Cys-con_subtyp"/>
</dbReference>
<dbReference type="RefSeq" id="XP_058343180.1">
    <property type="nucleotide sequence ID" value="XM_058485985.1"/>
</dbReference>
<gene>
    <name evidence="2" type="ORF">O0I10_005950</name>
</gene>
<protein>
    <recommendedName>
        <fullName evidence="1">F-box/LRR-repeat protein 15-like leucin rich repeat domain-containing protein</fullName>
    </recommendedName>
</protein>
<proteinExistence type="predicted"/>
<name>A0AAD7Y190_9FUNG</name>
<dbReference type="InterPro" id="IPR032675">
    <property type="entry name" value="LRR_dom_sf"/>
</dbReference>
<dbReference type="SMART" id="SM00367">
    <property type="entry name" value="LRR_CC"/>
    <property type="match status" value="5"/>
</dbReference>
<organism evidence="2 3">
    <name type="scientific">Lichtheimia ornata</name>
    <dbReference type="NCBI Taxonomy" id="688661"/>
    <lineage>
        <taxon>Eukaryota</taxon>
        <taxon>Fungi</taxon>
        <taxon>Fungi incertae sedis</taxon>
        <taxon>Mucoromycota</taxon>
        <taxon>Mucoromycotina</taxon>
        <taxon>Mucoromycetes</taxon>
        <taxon>Mucorales</taxon>
        <taxon>Lichtheimiaceae</taxon>
        <taxon>Lichtheimia</taxon>
    </lineage>
</organism>
<dbReference type="AlphaFoldDB" id="A0AAD7Y190"/>
<reference evidence="2 3" key="1">
    <citation type="submission" date="2023-03" db="EMBL/GenBank/DDBJ databases">
        <title>Genome sequence of Lichtheimia ornata CBS 291.66.</title>
        <authorList>
            <person name="Mohabir J.T."/>
            <person name="Shea T.P."/>
            <person name="Kurbessoian T."/>
            <person name="Berby B."/>
            <person name="Fontaine J."/>
            <person name="Livny J."/>
            <person name="Gnirke A."/>
            <person name="Stajich J.E."/>
            <person name="Cuomo C.A."/>
        </authorList>
    </citation>
    <scope>NUCLEOTIDE SEQUENCE [LARGE SCALE GENOMIC DNA]</scope>
    <source>
        <strain evidence="2">CBS 291.66</strain>
    </source>
</reference>
<dbReference type="PANTHER" id="PTHR13318:SF95">
    <property type="entry name" value="F-BOX PROTEIN YLR352W"/>
    <property type="match status" value="1"/>
</dbReference>
<dbReference type="EMBL" id="JARTCD010000025">
    <property type="protein sequence ID" value="KAJ8658267.1"/>
    <property type="molecule type" value="Genomic_DNA"/>
</dbReference>